<dbReference type="InterPro" id="IPR036691">
    <property type="entry name" value="Endo/exonu/phosph_ase_sf"/>
</dbReference>
<dbReference type="EMBL" id="JAQQFM010000005">
    <property type="protein sequence ID" value="MFL9924891.1"/>
    <property type="molecule type" value="Genomic_DNA"/>
</dbReference>
<dbReference type="Gene3D" id="3.60.10.10">
    <property type="entry name" value="Endonuclease/exonuclease/phosphatase"/>
    <property type="match status" value="1"/>
</dbReference>
<evidence type="ECO:0000313" key="3">
    <source>
        <dbReference type="Proteomes" id="UP001629246"/>
    </source>
</evidence>
<dbReference type="InterPro" id="IPR051916">
    <property type="entry name" value="GPI-anchor_lipid_remodeler"/>
</dbReference>
<gene>
    <name evidence="2" type="ORF">PQR62_11485</name>
</gene>
<dbReference type="SUPFAM" id="SSF56219">
    <property type="entry name" value="DNase I-like"/>
    <property type="match status" value="1"/>
</dbReference>
<accession>A0ABW9A7S3</accession>
<dbReference type="Proteomes" id="UP001629246">
    <property type="component" value="Unassembled WGS sequence"/>
</dbReference>
<keyword evidence="2" id="KW-0255">Endonuclease</keyword>
<dbReference type="PANTHER" id="PTHR14859:SF0">
    <property type="entry name" value="ENDONUCLEASE_EXONUCLEASE_PHOSPHATASE FAMILY PROTEIN, EXPRESSED"/>
    <property type="match status" value="1"/>
</dbReference>
<protein>
    <submittedName>
        <fullName evidence="2">Endonuclease/exonuclease/phosphatase family protein</fullName>
    </submittedName>
</protein>
<evidence type="ECO:0000313" key="2">
    <source>
        <dbReference type="EMBL" id="MFL9924891.1"/>
    </source>
</evidence>
<keyword evidence="2" id="KW-0378">Hydrolase</keyword>
<sequence>MKLLSWNIQWSRGIDGKVDPRRILRDARNMGDFDVLCLQEVGANFPAPGLAGSAGENQFEDFARLLPDFTPVPVAGVDVLGPDGGRRCFGNMILSRYPVLRVLRHQLPWPFDASVISMPRTLLEVTLDTPLGPIRVMNTHLEYYSALQRKAQVEAIRSYHEETCLRAAHERVKDTRGSPYHAFPHATKTILTGDFNFRPEDAMHARLRDPFRAADGSASPHVPRLHDAWQHLHGNQAHPINVGLYDRKQWPEAFTCDFIFTSEDLLPQIRSFSVDSHTRSSDHQPQLLELQQ</sequence>
<reference evidence="2 3" key="1">
    <citation type="journal article" date="2024" name="Chem. Sci.">
        <title>Discovery of megapolipeptins by genome mining of a Burkholderiales bacteria collection.</title>
        <authorList>
            <person name="Paulo B.S."/>
            <person name="Recchia M.J.J."/>
            <person name="Lee S."/>
            <person name="Fergusson C.H."/>
            <person name="Romanowski S.B."/>
            <person name="Hernandez A."/>
            <person name="Krull N."/>
            <person name="Liu D.Y."/>
            <person name="Cavanagh H."/>
            <person name="Bos A."/>
            <person name="Gray C.A."/>
            <person name="Murphy B.T."/>
            <person name="Linington R.G."/>
            <person name="Eustaquio A.S."/>
        </authorList>
    </citation>
    <scope>NUCLEOTIDE SEQUENCE [LARGE SCALE GENOMIC DNA]</scope>
    <source>
        <strain evidence="2 3">RL21-008-BIB-A</strain>
    </source>
</reference>
<dbReference type="Pfam" id="PF03372">
    <property type="entry name" value="Exo_endo_phos"/>
    <property type="match status" value="1"/>
</dbReference>
<dbReference type="PANTHER" id="PTHR14859">
    <property type="entry name" value="CALCOFLUOR WHITE HYPERSENSITIVE PROTEIN PRECURSOR"/>
    <property type="match status" value="1"/>
</dbReference>
<dbReference type="GO" id="GO:0004519">
    <property type="term" value="F:endonuclease activity"/>
    <property type="evidence" value="ECO:0007669"/>
    <property type="project" value="UniProtKB-KW"/>
</dbReference>
<organism evidence="2 3">
    <name type="scientific">Herbaspirillum lusitanum</name>
    <dbReference type="NCBI Taxonomy" id="213312"/>
    <lineage>
        <taxon>Bacteria</taxon>
        <taxon>Pseudomonadati</taxon>
        <taxon>Pseudomonadota</taxon>
        <taxon>Betaproteobacteria</taxon>
        <taxon>Burkholderiales</taxon>
        <taxon>Oxalobacteraceae</taxon>
        <taxon>Herbaspirillum</taxon>
    </lineage>
</organism>
<keyword evidence="2" id="KW-0540">Nuclease</keyword>
<dbReference type="RefSeq" id="WP_408157966.1">
    <property type="nucleotide sequence ID" value="NZ_JAQQFM010000005.1"/>
</dbReference>
<dbReference type="InterPro" id="IPR005135">
    <property type="entry name" value="Endo/exonuclease/phosphatase"/>
</dbReference>
<feature type="domain" description="Endonuclease/exonuclease/phosphatase" evidence="1">
    <location>
        <begin position="4"/>
        <end position="283"/>
    </location>
</feature>
<comment type="caution">
    <text evidence="2">The sequence shown here is derived from an EMBL/GenBank/DDBJ whole genome shotgun (WGS) entry which is preliminary data.</text>
</comment>
<evidence type="ECO:0000259" key="1">
    <source>
        <dbReference type="Pfam" id="PF03372"/>
    </source>
</evidence>
<keyword evidence="3" id="KW-1185">Reference proteome</keyword>
<name>A0ABW9A7S3_9BURK</name>
<proteinExistence type="predicted"/>